<dbReference type="Proteomes" id="UP001341840">
    <property type="component" value="Unassembled WGS sequence"/>
</dbReference>
<comment type="caution">
    <text evidence="1">The sequence shown here is derived from an EMBL/GenBank/DDBJ whole genome shotgun (WGS) entry which is preliminary data.</text>
</comment>
<gene>
    <name evidence="1" type="ORF">PIB30_004862</name>
</gene>
<proteinExistence type="predicted"/>
<reference evidence="1 2" key="1">
    <citation type="journal article" date="2023" name="Plants (Basel)">
        <title>Bridging the Gap: Combining Genomics and Transcriptomics Approaches to Understand Stylosanthes scabra, an Orphan Legume from the Brazilian Caatinga.</title>
        <authorList>
            <person name="Ferreira-Neto J.R.C."/>
            <person name="da Silva M.D."/>
            <person name="Binneck E."/>
            <person name="de Melo N.F."/>
            <person name="da Silva R.H."/>
            <person name="de Melo A.L.T.M."/>
            <person name="Pandolfi V."/>
            <person name="Bustamante F.O."/>
            <person name="Brasileiro-Vidal A.C."/>
            <person name="Benko-Iseppon A.M."/>
        </authorList>
    </citation>
    <scope>NUCLEOTIDE SEQUENCE [LARGE SCALE GENOMIC DNA]</scope>
    <source>
        <tissue evidence="1">Leaves</tissue>
    </source>
</reference>
<evidence type="ECO:0000313" key="2">
    <source>
        <dbReference type="Proteomes" id="UP001341840"/>
    </source>
</evidence>
<organism evidence="1 2">
    <name type="scientific">Stylosanthes scabra</name>
    <dbReference type="NCBI Taxonomy" id="79078"/>
    <lineage>
        <taxon>Eukaryota</taxon>
        <taxon>Viridiplantae</taxon>
        <taxon>Streptophyta</taxon>
        <taxon>Embryophyta</taxon>
        <taxon>Tracheophyta</taxon>
        <taxon>Spermatophyta</taxon>
        <taxon>Magnoliopsida</taxon>
        <taxon>eudicotyledons</taxon>
        <taxon>Gunneridae</taxon>
        <taxon>Pentapetalae</taxon>
        <taxon>rosids</taxon>
        <taxon>fabids</taxon>
        <taxon>Fabales</taxon>
        <taxon>Fabaceae</taxon>
        <taxon>Papilionoideae</taxon>
        <taxon>50 kb inversion clade</taxon>
        <taxon>dalbergioids sensu lato</taxon>
        <taxon>Dalbergieae</taxon>
        <taxon>Pterocarpus clade</taxon>
        <taxon>Stylosanthes</taxon>
    </lineage>
</organism>
<accession>A0ABU6V5K3</accession>
<dbReference type="EMBL" id="JASCZI010151044">
    <property type="protein sequence ID" value="MED6167638.1"/>
    <property type="molecule type" value="Genomic_DNA"/>
</dbReference>
<name>A0ABU6V5K3_9FABA</name>
<sequence>MAPTAEGPSRMPSIVLGQRGPCLDIQVAVQCGYIIDFLSGPYAQRITSRGRWARGSLELSRRLGISRRGGFCSGYLG</sequence>
<protein>
    <submittedName>
        <fullName evidence="1">Uncharacterized protein</fullName>
    </submittedName>
</protein>
<keyword evidence="2" id="KW-1185">Reference proteome</keyword>
<evidence type="ECO:0000313" key="1">
    <source>
        <dbReference type="EMBL" id="MED6167638.1"/>
    </source>
</evidence>